<reference evidence="2 3" key="1">
    <citation type="submission" date="2019-03" db="EMBL/GenBank/DDBJ databases">
        <title>Paraburkholderia sp. isolated from native Mimosa gymnas in Guartela State Park, Brazil.</title>
        <authorList>
            <person name="Paulitsch F."/>
            <person name="Hungria M."/>
            <person name="Delamuta J.R.M."/>
            <person name="Ribeiro R.A."/>
            <person name="Dall'Agnol R."/>
            <person name="Silva J.S.B."/>
        </authorList>
    </citation>
    <scope>NUCLEOTIDE SEQUENCE [LARGE SCALE GENOMIC DNA]</scope>
    <source>
        <strain evidence="2 3">CNPSo 3008</strain>
    </source>
</reference>
<dbReference type="NCBIfam" id="TIGR00684">
    <property type="entry name" value="narJ"/>
    <property type="match status" value="1"/>
</dbReference>
<dbReference type="Proteomes" id="UP000295606">
    <property type="component" value="Unassembled WGS sequence"/>
</dbReference>
<protein>
    <submittedName>
        <fullName evidence="2">Nitrate reductase molybdenum cofactor assembly chaperone</fullName>
    </submittedName>
</protein>
<dbReference type="EMBL" id="SMOD01000006">
    <property type="protein sequence ID" value="TDG08713.1"/>
    <property type="molecule type" value="Genomic_DNA"/>
</dbReference>
<dbReference type="AlphaFoldDB" id="A0A4V2ZWD4"/>
<dbReference type="GO" id="GO:0051131">
    <property type="term" value="P:chaperone-mediated protein complex assembly"/>
    <property type="evidence" value="ECO:0007669"/>
    <property type="project" value="InterPro"/>
</dbReference>
<evidence type="ECO:0000256" key="1">
    <source>
        <dbReference type="ARBA" id="ARBA00023063"/>
    </source>
</evidence>
<dbReference type="InterPro" id="IPR036411">
    <property type="entry name" value="TorD-like_sf"/>
</dbReference>
<dbReference type="GO" id="GO:0051082">
    <property type="term" value="F:unfolded protein binding"/>
    <property type="evidence" value="ECO:0007669"/>
    <property type="project" value="InterPro"/>
</dbReference>
<dbReference type="PANTHER" id="PTHR43680">
    <property type="entry name" value="NITRATE REDUCTASE MOLYBDENUM COFACTOR ASSEMBLY CHAPERONE"/>
    <property type="match status" value="1"/>
</dbReference>
<proteinExistence type="predicted"/>
<name>A0A4V2ZWD4_9BURK</name>
<evidence type="ECO:0000313" key="2">
    <source>
        <dbReference type="EMBL" id="TDG08713.1"/>
    </source>
</evidence>
<dbReference type="GO" id="GO:0016530">
    <property type="term" value="F:metallochaperone activity"/>
    <property type="evidence" value="ECO:0007669"/>
    <property type="project" value="TreeGrafter"/>
</dbReference>
<evidence type="ECO:0000313" key="3">
    <source>
        <dbReference type="Proteomes" id="UP000295606"/>
    </source>
</evidence>
<gene>
    <name evidence="2" type="primary">narJ</name>
    <name evidence="2" type="ORF">E1N52_09560</name>
</gene>
<dbReference type="OrthoDB" id="8478585at2"/>
<dbReference type="InterPro" id="IPR003765">
    <property type="entry name" value="NO3_reductase_chaperone_NarJ"/>
</dbReference>
<accession>A0A4V2ZWD4</accession>
<dbReference type="Gene3D" id="1.10.3480.10">
    <property type="entry name" value="TorD-like"/>
    <property type="match status" value="1"/>
</dbReference>
<dbReference type="InterPro" id="IPR020945">
    <property type="entry name" value="DMSO/NO3_reduct_chaperone"/>
</dbReference>
<dbReference type="SUPFAM" id="SSF89155">
    <property type="entry name" value="TorD-like"/>
    <property type="match status" value="1"/>
</dbReference>
<sequence>MSIYPVLSALLDYPEQPLLDALDEIEAVLGALPNGAFAVRELAPLIAALREQSLVESQETYVATFDRNRRHSLHLFEHVHGESRARGQAMVDLLDEYRSHGLDVATSELPDYVPLFLEVLGLISEDEARALLGEAIHVLAALGNQLETSESPYAGIFTVLCELTDVEPLPLVGAPVRDMDEALERFGTGADGVEPLVHAFGESNSPQVVQFHPRAQFAAATATTSSACAKESP</sequence>
<dbReference type="GO" id="GO:0042128">
    <property type="term" value="P:nitrate assimilation"/>
    <property type="evidence" value="ECO:0007669"/>
    <property type="project" value="UniProtKB-KW"/>
</dbReference>
<keyword evidence="1" id="KW-0534">Nitrate assimilation</keyword>
<dbReference type="PANTHER" id="PTHR43680:SF2">
    <property type="entry name" value="NITRATE REDUCTASE MOLYBDENUM COFACTOR ASSEMBLY CHAPERONE NARJ"/>
    <property type="match status" value="1"/>
</dbReference>
<comment type="caution">
    <text evidence="2">The sequence shown here is derived from an EMBL/GenBank/DDBJ whole genome shotgun (WGS) entry which is preliminary data.</text>
</comment>
<dbReference type="Pfam" id="PF02613">
    <property type="entry name" value="Nitrate_red_del"/>
    <property type="match status" value="1"/>
</dbReference>
<organism evidence="2 3">
    <name type="scientific">Paraburkholderia guartelaensis</name>
    <dbReference type="NCBI Taxonomy" id="2546446"/>
    <lineage>
        <taxon>Bacteria</taxon>
        <taxon>Pseudomonadati</taxon>
        <taxon>Pseudomonadota</taxon>
        <taxon>Betaproteobacteria</taxon>
        <taxon>Burkholderiales</taxon>
        <taxon>Burkholderiaceae</taxon>
        <taxon>Paraburkholderia</taxon>
    </lineage>
</organism>